<proteinExistence type="predicted"/>
<gene>
    <name evidence="3" type="ORF">SAMN04488569_10386</name>
</gene>
<keyword evidence="2" id="KW-0812">Transmembrane</keyword>
<organism evidence="3 4">
    <name type="scientific">Marinilactibacillus piezotolerans</name>
    <dbReference type="NCBI Taxonomy" id="258723"/>
    <lineage>
        <taxon>Bacteria</taxon>
        <taxon>Bacillati</taxon>
        <taxon>Bacillota</taxon>
        <taxon>Bacilli</taxon>
        <taxon>Lactobacillales</taxon>
        <taxon>Carnobacteriaceae</taxon>
        <taxon>Marinilactibacillus</taxon>
    </lineage>
</organism>
<evidence type="ECO:0000256" key="1">
    <source>
        <dbReference type="SAM" id="MobiDB-lite"/>
    </source>
</evidence>
<keyword evidence="2" id="KW-0472">Membrane</keyword>
<feature type="region of interest" description="Disordered" evidence="1">
    <location>
        <begin position="1"/>
        <end position="23"/>
    </location>
</feature>
<evidence type="ECO:0000313" key="4">
    <source>
        <dbReference type="Proteomes" id="UP000199589"/>
    </source>
</evidence>
<evidence type="ECO:0000313" key="3">
    <source>
        <dbReference type="EMBL" id="SFK47125.1"/>
    </source>
</evidence>
<keyword evidence="2" id="KW-1133">Transmembrane helix</keyword>
<dbReference type="AlphaFoldDB" id="A0A1I3ZSR8"/>
<sequence length="129" mass="14360">MSDRDKQNKHTRESNISSSMHARVNVGRDLNSNTDNSGLFGHFDVGSMNNKDEKGSSSGSTSFLHTVLFYVIGIGLSIAFMFIGLWIFNDYFNSTESNEFWPSAASIIVPLILGFISSKLILNLIDKYL</sequence>
<feature type="transmembrane region" description="Helical" evidence="2">
    <location>
        <begin position="67"/>
        <end position="88"/>
    </location>
</feature>
<protein>
    <submittedName>
        <fullName evidence="3">Uncharacterized protein</fullName>
    </submittedName>
</protein>
<feature type="compositionally biased region" description="Basic and acidic residues" evidence="1">
    <location>
        <begin position="1"/>
        <end position="13"/>
    </location>
</feature>
<dbReference type="RefSeq" id="WP_091898168.1">
    <property type="nucleotide sequence ID" value="NZ_FOSJ01000038.1"/>
</dbReference>
<feature type="transmembrane region" description="Helical" evidence="2">
    <location>
        <begin position="100"/>
        <end position="122"/>
    </location>
</feature>
<dbReference type="Proteomes" id="UP000199589">
    <property type="component" value="Unassembled WGS sequence"/>
</dbReference>
<reference evidence="4" key="1">
    <citation type="submission" date="2016-10" db="EMBL/GenBank/DDBJ databases">
        <authorList>
            <person name="Varghese N."/>
            <person name="Submissions S."/>
        </authorList>
    </citation>
    <scope>NUCLEOTIDE SEQUENCE [LARGE SCALE GENOMIC DNA]</scope>
    <source>
        <strain evidence="4">DSM 16108</strain>
    </source>
</reference>
<dbReference type="EMBL" id="FOSJ01000038">
    <property type="protein sequence ID" value="SFK47125.1"/>
    <property type="molecule type" value="Genomic_DNA"/>
</dbReference>
<dbReference type="OrthoDB" id="2156582at2"/>
<evidence type="ECO:0000256" key="2">
    <source>
        <dbReference type="SAM" id="Phobius"/>
    </source>
</evidence>
<name>A0A1I3ZSR8_9LACT</name>
<keyword evidence="4" id="KW-1185">Reference proteome</keyword>
<accession>A0A1I3ZSR8</accession>